<protein>
    <recommendedName>
        <fullName evidence="3">DGQHR domain-containing protein</fullName>
    </recommendedName>
</protein>
<reference evidence="1 2" key="1">
    <citation type="submission" date="2017-07" db="EMBL/GenBank/DDBJ databases">
        <title>Recovery of genomes from metagenomes via a dereplication, aggregation, and scoring strategy.</title>
        <authorList>
            <person name="Sieber C.M."/>
            <person name="Probst A.J."/>
            <person name="Sharrar A."/>
            <person name="Thomas B.C."/>
            <person name="Hess M."/>
            <person name="Tringe S.G."/>
            <person name="Banfield J.F."/>
        </authorList>
    </citation>
    <scope>NUCLEOTIDE SEQUENCE [LARGE SCALE GENOMIC DNA]</scope>
    <source>
        <strain evidence="1">JGI_Cruoil_03_44_89</strain>
    </source>
</reference>
<dbReference type="EMBL" id="NOZQ01000063">
    <property type="protein sequence ID" value="OYD16500.1"/>
    <property type="molecule type" value="Genomic_DNA"/>
</dbReference>
<organism evidence="1 2">
    <name type="scientific">candidate division WOR-3 bacterium JGI_Cruoil_03_44_89</name>
    <dbReference type="NCBI Taxonomy" id="1973748"/>
    <lineage>
        <taxon>Bacteria</taxon>
        <taxon>Bacteria division WOR-3</taxon>
    </lineage>
</organism>
<dbReference type="Pfam" id="PF14072">
    <property type="entry name" value="DndB"/>
    <property type="match status" value="1"/>
</dbReference>
<dbReference type="InterPro" id="IPR017642">
    <property type="entry name" value="DNA_S_mod_DndB"/>
</dbReference>
<evidence type="ECO:0000313" key="2">
    <source>
        <dbReference type="Proteomes" id="UP000215215"/>
    </source>
</evidence>
<dbReference type="InterPro" id="IPR017601">
    <property type="entry name" value="DGQHR-contain_dom"/>
</dbReference>
<comment type="caution">
    <text evidence="1">The sequence shown here is derived from an EMBL/GenBank/DDBJ whole genome shotgun (WGS) entry which is preliminary data.</text>
</comment>
<proteinExistence type="predicted"/>
<gene>
    <name evidence="1" type="ORF">CH333_03265</name>
</gene>
<evidence type="ECO:0008006" key="3">
    <source>
        <dbReference type="Google" id="ProtNLM"/>
    </source>
</evidence>
<dbReference type="AlphaFoldDB" id="A0A235BVS9"/>
<dbReference type="NCBIfam" id="TIGR03187">
    <property type="entry name" value="DGQHR"/>
    <property type="match status" value="1"/>
</dbReference>
<accession>A0A235BVS9</accession>
<dbReference type="Proteomes" id="UP000215215">
    <property type="component" value="Unassembled WGS sequence"/>
</dbReference>
<evidence type="ECO:0000313" key="1">
    <source>
        <dbReference type="EMBL" id="OYD16500.1"/>
    </source>
</evidence>
<sequence length="688" mass="80315">MTIMDAGEKIEGKKKYATRFEEYIVQFLKNLEFNDVDGARDDFLINGIQVDACGGWENAFLVIECKTKRKLGKKNLRSAINEFRGKIPLLERGIKEHPKYSKYNFFKYIIVTKNIKVRKLDYEYANHRPSIYIWNDDFLEYYSNLYSYIKPYAKYDLLGEMRIKPIQQLPITVPAFQIKFGKVNVYNFVMNPKDLLEVAFVARREVGKERYYQRIIRKERLRKIANYIKDGGSFPNNIIISFKKDLDVKFHAIKGPNYSSTEWPYLGIAYGILQFPKDYRSCWIIDGQHRLYAFINVEKSFYFNMPITAFEHLDIEEQCKFFLDINKNQKPVNPDLLWDLNGEMIPSEKDGVISNVAKFLNNEDKGPLFYKIYYPSTGVRKRKDMIKISAVCIAIRNRNLVEDCTLQNIKNPLHDEDPSNCVKKVGSSLSKYFDILKINFPNNWHLKSKGFILTNGGISVMIGLFEKILSRIMQKDGREPNKEDFKFYATPIKTILESHDTTYLKKLRLRCTSEGGKAELLNEFILKIRSETKDDLFGGEIQTTKFKDEFLMLEKKLKNLIKKKLYDPENKDWFEEAVDPAMYKRALKIMKKNGITDIGKIHLQVGLGDCISIMRRHEKIFYPIFLSEEMESSFGNKTILEGVFGTITTMRAKLEAHYTGAKIKLGDEEILKLNLEKMNRCLDEALKS</sequence>
<name>A0A235BVS9_UNCW3</name>
<dbReference type="CDD" id="cd16413">
    <property type="entry name" value="DGQHR_domain"/>
    <property type="match status" value="1"/>
</dbReference>